<sequence length="228" mass="25084">MPHHFNSRLLRTKSFHFLASPDELEDQVSMLLRLRQEQDITQRPLIVWESAPLSCNIANLASHFNACALVDVFSPNHLELGYLVDGESLHETEFSPSAVESQAGRFLAIGVGPNREGLVLIRSGEHGVLFASSKDKANWLPAYYKNNGSGEIVDPTGAGNTFLGAFTVALQETKDPREACLRESVAASYALEQFGPAKLTASWLSKELWNGSCVQSRLRDFKARIPAA</sequence>
<evidence type="ECO:0000313" key="1">
    <source>
        <dbReference type="EMBL" id="KAJ2985711.1"/>
    </source>
</evidence>
<gene>
    <name evidence="1" type="ORF">NUW58_g5386</name>
</gene>
<accession>A0ACC1P4A4</accession>
<dbReference type="EMBL" id="JAPDGR010001058">
    <property type="protein sequence ID" value="KAJ2985711.1"/>
    <property type="molecule type" value="Genomic_DNA"/>
</dbReference>
<proteinExistence type="predicted"/>
<reference evidence="1" key="1">
    <citation type="submission" date="2022-10" db="EMBL/GenBank/DDBJ databases">
        <title>Genome Sequence of Xylaria curta.</title>
        <authorList>
            <person name="Buettner E."/>
        </authorList>
    </citation>
    <scope>NUCLEOTIDE SEQUENCE</scope>
    <source>
        <strain evidence="1">Babe10</strain>
    </source>
</reference>
<name>A0ACC1P4A4_9PEZI</name>
<keyword evidence="2" id="KW-1185">Reference proteome</keyword>
<protein>
    <submittedName>
        <fullName evidence="1">Uncharacterized protein</fullName>
    </submittedName>
</protein>
<evidence type="ECO:0000313" key="2">
    <source>
        <dbReference type="Proteomes" id="UP001143856"/>
    </source>
</evidence>
<dbReference type="Proteomes" id="UP001143856">
    <property type="component" value="Unassembled WGS sequence"/>
</dbReference>
<organism evidence="1 2">
    <name type="scientific">Xylaria curta</name>
    <dbReference type="NCBI Taxonomy" id="42375"/>
    <lineage>
        <taxon>Eukaryota</taxon>
        <taxon>Fungi</taxon>
        <taxon>Dikarya</taxon>
        <taxon>Ascomycota</taxon>
        <taxon>Pezizomycotina</taxon>
        <taxon>Sordariomycetes</taxon>
        <taxon>Xylariomycetidae</taxon>
        <taxon>Xylariales</taxon>
        <taxon>Xylariaceae</taxon>
        <taxon>Xylaria</taxon>
    </lineage>
</organism>
<comment type="caution">
    <text evidence="1">The sequence shown here is derived from an EMBL/GenBank/DDBJ whole genome shotgun (WGS) entry which is preliminary data.</text>
</comment>